<dbReference type="PANTHER" id="PTHR42655">
    <property type="entry name" value="GLYCOGEN PHOSPHORYLASE"/>
    <property type="match status" value="1"/>
</dbReference>
<evidence type="ECO:0000313" key="7">
    <source>
        <dbReference type="Proteomes" id="UP000319296"/>
    </source>
</evidence>
<dbReference type="GO" id="GO:0005975">
    <property type="term" value="P:carbohydrate metabolic process"/>
    <property type="evidence" value="ECO:0007669"/>
    <property type="project" value="InterPro"/>
</dbReference>
<dbReference type="InterPro" id="IPR000811">
    <property type="entry name" value="Glyco_trans_35"/>
</dbReference>
<organism evidence="6 7">
    <name type="scientific">Candidatus Acididesulfobacter diazotrophicus</name>
    <dbReference type="NCBI Taxonomy" id="2597226"/>
    <lineage>
        <taxon>Bacteria</taxon>
        <taxon>Deltaproteobacteria</taxon>
        <taxon>Candidatus Acidulodesulfobacterales</taxon>
        <taxon>Candidatus Acididesulfobacter</taxon>
    </lineage>
</organism>
<comment type="similarity">
    <text evidence="2">Belongs to the glycogen phosphorylase family.</text>
</comment>
<reference evidence="6 7" key="1">
    <citation type="journal article" date="2019" name="ISME J.">
        <title>Insights into ecological role of a new deltaproteobacterial order Candidatus Acidulodesulfobacterales by metagenomics and metatranscriptomics.</title>
        <authorList>
            <person name="Tan S."/>
            <person name="Liu J."/>
            <person name="Fang Y."/>
            <person name="Hedlund B.P."/>
            <person name="Lian Z.H."/>
            <person name="Huang L.Y."/>
            <person name="Li J.T."/>
            <person name="Huang L.N."/>
            <person name="Li W.J."/>
            <person name="Jiang H.C."/>
            <person name="Dong H.L."/>
            <person name="Shu W.S."/>
        </authorList>
    </citation>
    <scope>NUCLEOTIDE SEQUENCE [LARGE SCALE GENOMIC DNA]</scope>
    <source>
        <strain evidence="6">AP1</strain>
    </source>
</reference>
<keyword evidence="3" id="KW-0021">Allosteric enzyme</keyword>
<comment type="caution">
    <text evidence="6">The sequence shown here is derived from an EMBL/GenBank/DDBJ whole genome shotgun (WGS) entry which is preliminary data.</text>
</comment>
<gene>
    <name evidence="6" type="ORF">EVG15_04450</name>
</gene>
<dbReference type="Pfam" id="PF00343">
    <property type="entry name" value="Phosphorylase"/>
    <property type="match status" value="1"/>
</dbReference>
<evidence type="ECO:0000256" key="2">
    <source>
        <dbReference type="ARBA" id="ARBA00006047"/>
    </source>
</evidence>
<keyword evidence="4" id="KW-0663">Pyridoxal phosphate</keyword>
<dbReference type="Pfam" id="PF11897">
    <property type="entry name" value="DUF3417"/>
    <property type="match status" value="1"/>
</dbReference>
<evidence type="ECO:0000259" key="5">
    <source>
        <dbReference type="Pfam" id="PF11897"/>
    </source>
</evidence>
<evidence type="ECO:0000313" key="6">
    <source>
        <dbReference type="EMBL" id="RZD18835.1"/>
    </source>
</evidence>
<dbReference type="GO" id="GO:0008184">
    <property type="term" value="F:glycogen phosphorylase activity"/>
    <property type="evidence" value="ECO:0007669"/>
    <property type="project" value="InterPro"/>
</dbReference>
<evidence type="ECO:0000256" key="3">
    <source>
        <dbReference type="ARBA" id="ARBA00022533"/>
    </source>
</evidence>
<dbReference type="InterPro" id="IPR011834">
    <property type="entry name" value="Agluc_phsphrylas"/>
</dbReference>
<comment type="catalytic activity">
    <reaction evidence="1">
        <text>[(1-&gt;4)-alpha-D-glucosyl](n) + phosphate = [(1-&gt;4)-alpha-D-glucosyl](n-1) + alpha-D-glucose 1-phosphate</text>
        <dbReference type="Rhea" id="RHEA:41732"/>
        <dbReference type="Rhea" id="RHEA-COMP:9584"/>
        <dbReference type="Rhea" id="RHEA-COMP:9586"/>
        <dbReference type="ChEBI" id="CHEBI:15444"/>
        <dbReference type="ChEBI" id="CHEBI:43474"/>
        <dbReference type="ChEBI" id="CHEBI:58601"/>
        <dbReference type="EC" id="2.4.1.1"/>
    </reaction>
</comment>
<dbReference type="Gene3D" id="3.40.50.2000">
    <property type="entry name" value="Glycogen Phosphorylase B"/>
    <property type="match status" value="3"/>
</dbReference>
<evidence type="ECO:0000256" key="1">
    <source>
        <dbReference type="ARBA" id="ARBA00001275"/>
    </source>
</evidence>
<proteinExistence type="inferred from homology"/>
<dbReference type="InterPro" id="IPR024517">
    <property type="entry name" value="Glycogen_phosphorylase_DUF3417"/>
</dbReference>
<name>A0A519BNJ2_9DELT</name>
<dbReference type="PANTHER" id="PTHR42655:SF1">
    <property type="entry name" value="GLYCOGEN PHOSPHORYLASE"/>
    <property type="match status" value="1"/>
</dbReference>
<dbReference type="GO" id="GO:0030170">
    <property type="term" value="F:pyridoxal phosphate binding"/>
    <property type="evidence" value="ECO:0007669"/>
    <property type="project" value="InterPro"/>
</dbReference>
<dbReference type="SUPFAM" id="SSF53756">
    <property type="entry name" value="UDP-Glycosyltransferase/glycogen phosphorylase"/>
    <property type="match status" value="1"/>
</dbReference>
<dbReference type="EMBL" id="SGBB01000005">
    <property type="protein sequence ID" value="RZD18835.1"/>
    <property type="molecule type" value="Genomic_DNA"/>
</dbReference>
<evidence type="ECO:0000256" key="4">
    <source>
        <dbReference type="PIRSR" id="PIRSR000460-1"/>
    </source>
</evidence>
<sequence length="848" mass="95684">MNKQKRVSHPIYGLLPIEINGFDSLAELALNIRYSWNHATDKVWQQLDPALWELTHNPWVVLQTVSPDRIKSMLADPVFRKNVNNLVKNRRQIMAAPAWFQKKQPKSPLTCVAYFSMEYMLSEALPIYSGGLGNVAGDQLKAYSDLGVPVVGVGLLYQQGYFRQMINNDGAQEAIYPYNDPGQLPITPLRQPNGDWLRLELNLPGYTIWLRTWQVQVGRVKLYLLDSNDPANFPIHRGITSELYGGGPELRLKQELILGIAGWRLLTALGVKPEVCHLNEGHAAFAVLERARSFMKESGQTFDTALAITRAGNLFTTHTAVEAGFDRFTPNLIEQYLGWYAQKKLGISFQNLLALGRQNAGDDSEYFNMAYLAIRGSGAVNGVSRLHEKVSKHLFASLYSGWPLNEVPVGHVTNGVHMPSWDSAEADKLWTETCGKDRWLGTAETLEQDMLQVPDDKLWQFRNASRKSLIKYTRERLSQQLIFSGASPEAVEGAKHIFNPEALTLGFARRFATYKRPNLLLYDHERLIRILTNQKQPVQLIFAGKAHPADMAGQALIQEWMHFIQRPEVQAHVIFLSDYDMLLTEHLVQGVDVWINTPRRPWEACGTSGMKVLVNGGINLSELDGWWAEAYTNEVGWALGDGQNHGDDPALDGIEAEALYVLLEQKVIPEFYKKNEQGIPTAWVSRMRESMARLTPQFSTNRTVQEYMEQHYLPAAASFLARSANNGAMGKKIVNWQHNLKQKWAAIHFGEVKVETKKQKYIFEIIVYLNDNDPNTVGVELYANGLNGGKPLRQEMKRGLQPANTDGGYVYSGTVSADRPAAEYTARVIPRFAGITVPLEEEHILWQK</sequence>
<dbReference type="Proteomes" id="UP000319296">
    <property type="component" value="Unassembled WGS sequence"/>
</dbReference>
<dbReference type="InterPro" id="IPR052182">
    <property type="entry name" value="Glycogen/Maltodextrin_Phosph"/>
</dbReference>
<keyword evidence="6" id="KW-0808">Transferase</keyword>
<accession>A0A519BNJ2</accession>
<dbReference type="NCBIfam" id="TIGR02094">
    <property type="entry name" value="more_P_ylases"/>
    <property type="match status" value="1"/>
</dbReference>
<feature type="modified residue" description="N6-(pyridoxal phosphate)lysine" evidence="4">
    <location>
        <position position="611"/>
    </location>
</feature>
<dbReference type="AlphaFoldDB" id="A0A519BNJ2"/>
<feature type="domain" description="DUF3417" evidence="5">
    <location>
        <begin position="23"/>
        <end position="125"/>
    </location>
</feature>
<protein>
    <submittedName>
        <fullName evidence="6">Glycosyltransferase family 1 protein</fullName>
    </submittedName>
</protein>
<dbReference type="PIRSF" id="PIRSF000460">
    <property type="entry name" value="Pprylas_GlgP"/>
    <property type="match status" value="1"/>
</dbReference>